<name>A0A7J3ZK22_9CREN</name>
<keyword evidence="1" id="KW-0472">Membrane</keyword>
<dbReference type="EMBL" id="DRZC01000041">
    <property type="protein sequence ID" value="HHQ80461.1"/>
    <property type="molecule type" value="Genomic_DNA"/>
</dbReference>
<comment type="caution">
    <text evidence="2">The sequence shown here is derived from an EMBL/GenBank/DDBJ whole genome shotgun (WGS) entry which is preliminary data.</text>
</comment>
<keyword evidence="1" id="KW-0812">Transmembrane</keyword>
<feature type="transmembrane region" description="Helical" evidence="1">
    <location>
        <begin position="35"/>
        <end position="55"/>
    </location>
</feature>
<gene>
    <name evidence="2" type="ORF">ENM78_03250</name>
</gene>
<evidence type="ECO:0000256" key="1">
    <source>
        <dbReference type="SAM" id="Phobius"/>
    </source>
</evidence>
<reference evidence="2" key="1">
    <citation type="journal article" date="2020" name="mSystems">
        <title>Genome- and Community-Level Interaction Insights into Carbon Utilization and Element Cycling Functions of Hydrothermarchaeota in Hydrothermal Sediment.</title>
        <authorList>
            <person name="Zhou Z."/>
            <person name="Liu Y."/>
            <person name="Xu W."/>
            <person name="Pan J."/>
            <person name="Luo Z.H."/>
            <person name="Li M."/>
        </authorList>
    </citation>
    <scope>NUCLEOTIDE SEQUENCE [LARGE SCALE GENOMIC DNA]</scope>
    <source>
        <strain evidence="2">SpSt-1116</strain>
    </source>
</reference>
<accession>A0A7J3ZK22</accession>
<keyword evidence="1" id="KW-1133">Transmembrane helix</keyword>
<feature type="transmembrane region" description="Helical" evidence="1">
    <location>
        <begin position="67"/>
        <end position="88"/>
    </location>
</feature>
<sequence length="91" mass="9995">MGEVWLLALLALSVLSTLLHFTLRSKSARYRFDRLALISWGSTIMFAVDSAYAYLEGEVPIEVSAEAALLSITLVAVAIALWLLSLVLGRR</sequence>
<feature type="transmembrane region" description="Helical" evidence="1">
    <location>
        <begin position="6"/>
        <end position="23"/>
    </location>
</feature>
<protein>
    <submittedName>
        <fullName evidence="2">Uncharacterized protein</fullName>
    </submittedName>
</protein>
<proteinExistence type="predicted"/>
<organism evidence="2">
    <name type="scientific">Fervidicoccus fontis</name>
    <dbReference type="NCBI Taxonomy" id="683846"/>
    <lineage>
        <taxon>Archaea</taxon>
        <taxon>Thermoproteota</taxon>
        <taxon>Thermoprotei</taxon>
        <taxon>Fervidicoccales</taxon>
        <taxon>Fervidicoccaceae</taxon>
        <taxon>Fervidicoccus</taxon>
    </lineage>
</organism>
<evidence type="ECO:0000313" key="2">
    <source>
        <dbReference type="EMBL" id="HHQ80461.1"/>
    </source>
</evidence>
<dbReference type="AlphaFoldDB" id="A0A7J3ZK22"/>